<evidence type="ECO:0000313" key="2">
    <source>
        <dbReference type="EMBL" id="KFB38517.1"/>
    </source>
</evidence>
<dbReference type="EMBL" id="KE524948">
    <property type="protein sequence ID" value="KFB38517.1"/>
    <property type="molecule type" value="Genomic_DNA"/>
</dbReference>
<protein>
    <submittedName>
        <fullName evidence="2 3">Uncharacterized protein</fullName>
    </submittedName>
</protein>
<organism evidence="2">
    <name type="scientific">Anopheles sinensis</name>
    <name type="common">Mosquito</name>
    <dbReference type="NCBI Taxonomy" id="74873"/>
    <lineage>
        <taxon>Eukaryota</taxon>
        <taxon>Metazoa</taxon>
        <taxon>Ecdysozoa</taxon>
        <taxon>Arthropoda</taxon>
        <taxon>Hexapoda</taxon>
        <taxon>Insecta</taxon>
        <taxon>Pterygota</taxon>
        <taxon>Neoptera</taxon>
        <taxon>Endopterygota</taxon>
        <taxon>Diptera</taxon>
        <taxon>Nematocera</taxon>
        <taxon>Culicoidea</taxon>
        <taxon>Culicidae</taxon>
        <taxon>Anophelinae</taxon>
        <taxon>Anopheles</taxon>
    </lineage>
</organism>
<dbReference type="AlphaFoldDB" id="A0A084VKM3"/>
<sequence length="58" mass="6583">MVRGGSSEQMDEGPMPDPDRCRPDPDYDPMCQVMPYARLPPISGAVLYVSCDKWMFDE</sequence>
<dbReference type="Proteomes" id="UP000030765">
    <property type="component" value="Unassembled WGS sequence"/>
</dbReference>
<gene>
    <name evidence="2" type="ORF">ZHAS_00005925</name>
</gene>
<dbReference type="EnsemblMetazoa" id="ASIC005925-RA">
    <property type="protein sequence ID" value="ASIC005925-PA"/>
    <property type="gene ID" value="ASIC005925"/>
</dbReference>
<evidence type="ECO:0000313" key="3">
    <source>
        <dbReference type="EnsemblMetazoa" id="ASIC005925-PA"/>
    </source>
</evidence>
<feature type="region of interest" description="Disordered" evidence="1">
    <location>
        <begin position="1"/>
        <end position="27"/>
    </location>
</feature>
<dbReference type="EMBL" id="ATLV01014233">
    <property type="status" value="NOT_ANNOTATED_CDS"/>
    <property type="molecule type" value="Genomic_DNA"/>
</dbReference>
<dbReference type="VEuPathDB" id="VectorBase:ASIC005925"/>
<accession>A0A084VKM3</accession>
<reference evidence="2 4" key="1">
    <citation type="journal article" date="2014" name="BMC Genomics">
        <title>Genome sequence of Anopheles sinensis provides insight into genetics basis of mosquito competence for malaria parasites.</title>
        <authorList>
            <person name="Zhou D."/>
            <person name="Zhang D."/>
            <person name="Ding G."/>
            <person name="Shi L."/>
            <person name="Hou Q."/>
            <person name="Ye Y."/>
            <person name="Xu Y."/>
            <person name="Zhou H."/>
            <person name="Xiong C."/>
            <person name="Li S."/>
            <person name="Yu J."/>
            <person name="Hong S."/>
            <person name="Yu X."/>
            <person name="Zou P."/>
            <person name="Chen C."/>
            <person name="Chang X."/>
            <person name="Wang W."/>
            <person name="Lv Y."/>
            <person name="Sun Y."/>
            <person name="Ma L."/>
            <person name="Shen B."/>
            <person name="Zhu C."/>
        </authorList>
    </citation>
    <scope>NUCLEOTIDE SEQUENCE [LARGE SCALE GENOMIC DNA]</scope>
</reference>
<reference evidence="3" key="2">
    <citation type="submission" date="2020-05" db="UniProtKB">
        <authorList>
            <consortium name="EnsemblMetazoa"/>
        </authorList>
    </citation>
    <scope>IDENTIFICATION</scope>
</reference>
<proteinExistence type="predicted"/>
<keyword evidence="4" id="KW-1185">Reference proteome</keyword>
<evidence type="ECO:0000313" key="4">
    <source>
        <dbReference type="Proteomes" id="UP000030765"/>
    </source>
</evidence>
<evidence type="ECO:0000256" key="1">
    <source>
        <dbReference type="SAM" id="MobiDB-lite"/>
    </source>
</evidence>
<name>A0A084VKM3_ANOSI</name>